<sequence length="415" mass="46491">MWPILLLFALGTSALQTGTCDYSKNNWYHGETSCINPDQTASVDFTWPPLFPKGAKFVYAVDGINGTDISDIQPLMDPNKVKDRKATLVGWWLEYDSISLNNTDLLMLTEMNVFFTNTTNKIGGGYNGCEGLLGSKCLDKINSTLRELWDNDQQFGAPLLNLNDEADSILEACPKDFFSTWEKLQPRIDTLNQNTDFNTMLLASEAPPKASPFDQHSTDAALPSGNKSFTYSRTMYDKRELSFQERKAAVAILMRYPARDSETNDALRNTTTDDITIEFVCTKLKESNFDGDDKDDGETSSNDSDDEDAAGSVRVPGVIFSAMILGVLLWQMEWEFYNNRHFINTIPVFLKQSGHGRELFHVGFPDPALDGLTEPEDRKTVMQSSQGGFIAMGDAHEKDDLTELARILSVQHPEY</sequence>
<organism evidence="2 3">
    <name type="scientific">Fusarium vanettenii (strain ATCC MYA-4622 / CBS 123669 / FGSC 9596 / NRRL 45880 / 77-13-4)</name>
    <name type="common">Fusarium solani subsp. pisi</name>
    <dbReference type="NCBI Taxonomy" id="660122"/>
    <lineage>
        <taxon>Eukaryota</taxon>
        <taxon>Fungi</taxon>
        <taxon>Dikarya</taxon>
        <taxon>Ascomycota</taxon>
        <taxon>Pezizomycotina</taxon>
        <taxon>Sordariomycetes</taxon>
        <taxon>Hypocreomycetidae</taxon>
        <taxon>Hypocreales</taxon>
        <taxon>Nectriaceae</taxon>
        <taxon>Fusarium</taxon>
        <taxon>Fusarium solani species complex</taxon>
        <taxon>Fusarium vanettenii</taxon>
    </lineage>
</organism>
<evidence type="ECO:0000313" key="2">
    <source>
        <dbReference type="EMBL" id="EEU41786.1"/>
    </source>
</evidence>
<protein>
    <submittedName>
        <fullName evidence="2">Uncharacterized protein</fullName>
    </submittedName>
</protein>
<dbReference type="InParanoid" id="C7Z379"/>
<dbReference type="HOGENOM" id="CLU_662375_0_0_1"/>
<evidence type="ECO:0000256" key="1">
    <source>
        <dbReference type="SAM" id="MobiDB-lite"/>
    </source>
</evidence>
<keyword evidence="3" id="KW-1185">Reference proteome</keyword>
<reference evidence="2 3" key="1">
    <citation type="journal article" date="2009" name="PLoS Genet.">
        <title>The genome of Nectria haematococca: contribution of supernumerary chromosomes to gene expansion.</title>
        <authorList>
            <person name="Coleman J.J."/>
            <person name="Rounsley S.D."/>
            <person name="Rodriguez-Carres M."/>
            <person name="Kuo A."/>
            <person name="Wasmann C.C."/>
            <person name="Grimwood J."/>
            <person name="Schmutz J."/>
            <person name="Taga M."/>
            <person name="White G.J."/>
            <person name="Zhou S."/>
            <person name="Schwartz D.C."/>
            <person name="Freitag M."/>
            <person name="Ma L.J."/>
            <person name="Danchin E.G."/>
            <person name="Henrissat B."/>
            <person name="Coutinho P.M."/>
            <person name="Nelson D.R."/>
            <person name="Straney D."/>
            <person name="Napoli C.A."/>
            <person name="Barker B.M."/>
            <person name="Gribskov M."/>
            <person name="Rep M."/>
            <person name="Kroken S."/>
            <person name="Molnar I."/>
            <person name="Rensing C."/>
            <person name="Kennell J.C."/>
            <person name="Zamora J."/>
            <person name="Farman M.L."/>
            <person name="Selker E.U."/>
            <person name="Salamov A."/>
            <person name="Shapiro H."/>
            <person name="Pangilinan J."/>
            <person name="Lindquist E."/>
            <person name="Lamers C."/>
            <person name="Grigoriev I.V."/>
            <person name="Geiser D.M."/>
            <person name="Covert S.F."/>
            <person name="Temporini E."/>
            <person name="Vanetten H.D."/>
        </authorList>
    </citation>
    <scope>NUCLEOTIDE SEQUENCE [LARGE SCALE GENOMIC DNA]</scope>
    <source>
        <strain evidence="3">ATCC MYA-4622 / CBS 123669 / FGSC 9596 / NRRL 45880 / 77-13-4</strain>
    </source>
</reference>
<accession>C7Z379</accession>
<dbReference type="OrthoDB" id="5044959at2759"/>
<dbReference type="AlphaFoldDB" id="C7Z379"/>
<dbReference type="OMA" id="IGSECAD"/>
<dbReference type="Proteomes" id="UP000005206">
    <property type="component" value="Chromosome 12"/>
</dbReference>
<proteinExistence type="predicted"/>
<dbReference type="EMBL" id="GG698907">
    <property type="protein sequence ID" value="EEU41786.1"/>
    <property type="molecule type" value="Genomic_DNA"/>
</dbReference>
<dbReference type="KEGG" id="nhe:NECHADRAFT_87856"/>
<dbReference type="VEuPathDB" id="FungiDB:NECHADRAFT_87856"/>
<name>C7Z379_FUSV7</name>
<evidence type="ECO:0000313" key="3">
    <source>
        <dbReference type="Proteomes" id="UP000005206"/>
    </source>
</evidence>
<dbReference type="RefSeq" id="XP_003047499.1">
    <property type="nucleotide sequence ID" value="XM_003047453.1"/>
</dbReference>
<feature type="region of interest" description="Disordered" evidence="1">
    <location>
        <begin position="288"/>
        <end position="310"/>
    </location>
</feature>
<feature type="compositionally biased region" description="Acidic residues" evidence="1">
    <location>
        <begin position="289"/>
        <end position="309"/>
    </location>
</feature>
<gene>
    <name evidence="2" type="ORF">NECHADRAFT_87856</name>
</gene>
<dbReference type="GeneID" id="9676240"/>